<evidence type="ECO:0000313" key="4">
    <source>
        <dbReference type="Proteomes" id="UP000186817"/>
    </source>
</evidence>
<name>A0A1Q9DSM5_SYMMI</name>
<keyword evidence="4" id="KW-1185">Reference proteome</keyword>
<accession>A0A1Q9DSM5</accession>
<reference evidence="3 4" key="1">
    <citation type="submission" date="2016-02" db="EMBL/GenBank/DDBJ databases">
        <title>Genome analysis of coral dinoflagellate symbionts highlights evolutionary adaptations to a symbiotic lifestyle.</title>
        <authorList>
            <person name="Aranda M."/>
            <person name="Li Y."/>
            <person name="Liew Y.J."/>
            <person name="Baumgarten S."/>
            <person name="Simakov O."/>
            <person name="Wilson M."/>
            <person name="Piel J."/>
            <person name="Ashoor H."/>
            <person name="Bougouffa S."/>
            <person name="Bajic V.B."/>
            <person name="Ryu T."/>
            <person name="Ravasi T."/>
            <person name="Bayer T."/>
            <person name="Micklem G."/>
            <person name="Kim H."/>
            <person name="Bhak J."/>
            <person name="Lajeunesse T.C."/>
            <person name="Voolstra C.R."/>
        </authorList>
    </citation>
    <scope>NUCLEOTIDE SEQUENCE [LARGE SCALE GENOMIC DNA]</scope>
    <source>
        <strain evidence="3 4">CCMP2467</strain>
    </source>
</reference>
<organism evidence="3 4">
    <name type="scientific">Symbiodinium microadriaticum</name>
    <name type="common">Dinoflagellate</name>
    <name type="synonym">Zooxanthella microadriatica</name>
    <dbReference type="NCBI Taxonomy" id="2951"/>
    <lineage>
        <taxon>Eukaryota</taxon>
        <taxon>Sar</taxon>
        <taxon>Alveolata</taxon>
        <taxon>Dinophyceae</taxon>
        <taxon>Suessiales</taxon>
        <taxon>Symbiodiniaceae</taxon>
        <taxon>Symbiodinium</taxon>
    </lineage>
</organism>
<comment type="caution">
    <text evidence="3">The sequence shown here is derived from an EMBL/GenBank/DDBJ whole genome shotgun (WGS) entry which is preliminary data.</text>
</comment>
<dbReference type="Proteomes" id="UP000186817">
    <property type="component" value="Unassembled WGS sequence"/>
</dbReference>
<feature type="coiled-coil region" evidence="1">
    <location>
        <begin position="216"/>
        <end position="254"/>
    </location>
</feature>
<dbReference type="EMBL" id="LSRX01000405">
    <property type="protein sequence ID" value="OLP98173.1"/>
    <property type="molecule type" value="Genomic_DNA"/>
</dbReference>
<evidence type="ECO:0000256" key="2">
    <source>
        <dbReference type="SAM" id="MobiDB-lite"/>
    </source>
</evidence>
<evidence type="ECO:0000256" key="1">
    <source>
        <dbReference type="SAM" id="Coils"/>
    </source>
</evidence>
<proteinExistence type="predicted"/>
<dbReference type="AlphaFoldDB" id="A0A1Q9DSM5"/>
<protein>
    <submittedName>
        <fullName evidence="3">Reticulocyte-binding protein 2-like a</fullName>
    </submittedName>
</protein>
<keyword evidence="1" id="KW-0175">Coiled coil</keyword>
<sequence length="320" mass="36307">MVLCWLLRSVVGGPPVEDDFLTWWLGRVADDDIPPPVAFTVSCSTNDEILIPDENQLEEVLQCIDGLGLGATFDQLLEQNGMVYVHHAETATVWLATLAAVRGEEDERAAELERQAEEFARAEDDKRERDERRRSDAALEERRQLEAEAVRRAKRAEARAMEAARREAAARDEAERQAAMEREIQRRVEECVTQRVQEAEQEVLQVPNVFVLLGRLEQALQRTQEQEQKRLELLATMTMLLQNLQEEQQELRKVHASRLVRWVQQQATGRIAERDPPITVSCDRLGDMVNALIVGEGGNEMKWAGVTNTLHIRNIKGGAA</sequence>
<gene>
    <name evidence="3" type="ORF">AK812_SmicGene19385</name>
</gene>
<evidence type="ECO:0000313" key="3">
    <source>
        <dbReference type="EMBL" id="OLP98173.1"/>
    </source>
</evidence>
<feature type="region of interest" description="Disordered" evidence="2">
    <location>
        <begin position="118"/>
        <end position="141"/>
    </location>
</feature>